<dbReference type="PROSITE" id="PS50995">
    <property type="entry name" value="HTH_MARR_2"/>
    <property type="match status" value="1"/>
</dbReference>
<protein>
    <submittedName>
        <fullName evidence="6">MarR family winged helix-turn-helix transcriptional regulator</fullName>
    </submittedName>
</protein>
<dbReference type="PANTHER" id="PTHR33164">
    <property type="entry name" value="TRANSCRIPTIONAL REGULATOR, MARR FAMILY"/>
    <property type="match status" value="1"/>
</dbReference>
<dbReference type="RefSeq" id="WP_216837543.1">
    <property type="nucleotide sequence ID" value="NZ_JAFNJS010000004.1"/>
</dbReference>
<comment type="caution">
    <text evidence="6">The sequence shown here is derived from an EMBL/GenBank/DDBJ whole genome shotgun (WGS) entry which is preliminary data.</text>
</comment>
<dbReference type="InterPro" id="IPR000835">
    <property type="entry name" value="HTH_MarR-typ"/>
</dbReference>
<feature type="compositionally biased region" description="Basic and acidic residues" evidence="4">
    <location>
        <begin position="145"/>
        <end position="154"/>
    </location>
</feature>
<keyword evidence="1" id="KW-0805">Transcription regulation</keyword>
<dbReference type="EMBL" id="JBHRSB010000004">
    <property type="protein sequence ID" value="MFC3001486.1"/>
    <property type="molecule type" value="Genomic_DNA"/>
</dbReference>
<evidence type="ECO:0000256" key="1">
    <source>
        <dbReference type="ARBA" id="ARBA00023015"/>
    </source>
</evidence>
<evidence type="ECO:0000256" key="4">
    <source>
        <dbReference type="SAM" id="MobiDB-lite"/>
    </source>
</evidence>
<feature type="domain" description="HTH marR-type" evidence="5">
    <location>
        <begin position="6"/>
        <end position="141"/>
    </location>
</feature>
<dbReference type="InterPro" id="IPR039422">
    <property type="entry name" value="MarR/SlyA-like"/>
</dbReference>
<dbReference type="PANTHER" id="PTHR33164:SF43">
    <property type="entry name" value="HTH-TYPE TRANSCRIPTIONAL REPRESSOR YETL"/>
    <property type="match status" value="1"/>
</dbReference>
<proteinExistence type="predicted"/>
<evidence type="ECO:0000256" key="3">
    <source>
        <dbReference type="ARBA" id="ARBA00023163"/>
    </source>
</evidence>
<feature type="region of interest" description="Disordered" evidence="4">
    <location>
        <begin position="145"/>
        <end position="165"/>
    </location>
</feature>
<sequence length="165" mass="17808">MNGTADPAIFVLLNEIAIIEHLARNQVERVLPDGLRLSHFTVLNHLVRLGDGRSLARIARAVQVERPAMTNTIQKLEARGLVRSAPNPRDGRGKLVFLTEAGRAMRGQAVAVMATALAPVPHGLTAEEIADLLGPLRRLRGALDRARDATEHAQDATADETAPQP</sequence>
<name>A0ABV7BXN0_9PROT</name>
<dbReference type="SMART" id="SM00347">
    <property type="entry name" value="HTH_MARR"/>
    <property type="match status" value="1"/>
</dbReference>
<keyword evidence="7" id="KW-1185">Reference proteome</keyword>
<evidence type="ECO:0000313" key="6">
    <source>
        <dbReference type="EMBL" id="MFC3001486.1"/>
    </source>
</evidence>
<evidence type="ECO:0000259" key="5">
    <source>
        <dbReference type="PROSITE" id="PS50995"/>
    </source>
</evidence>
<accession>A0ABV7BXN0</accession>
<organism evidence="6 7">
    <name type="scientific">Falsiroseomonas tokyonensis</name>
    <dbReference type="NCBI Taxonomy" id="430521"/>
    <lineage>
        <taxon>Bacteria</taxon>
        <taxon>Pseudomonadati</taxon>
        <taxon>Pseudomonadota</taxon>
        <taxon>Alphaproteobacteria</taxon>
        <taxon>Acetobacterales</taxon>
        <taxon>Roseomonadaceae</taxon>
        <taxon>Falsiroseomonas</taxon>
    </lineage>
</organism>
<dbReference type="Proteomes" id="UP001595420">
    <property type="component" value="Unassembled WGS sequence"/>
</dbReference>
<keyword evidence="3" id="KW-0804">Transcription</keyword>
<keyword evidence="2" id="KW-0238">DNA-binding</keyword>
<dbReference type="PROSITE" id="PS01117">
    <property type="entry name" value="HTH_MARR_1"/>
    <property type="match status" value="1"/>
</dbReference>
<gene>
    <name evidence="6" type="ORF">ACFOD3_16380</name>
</gene>
<dbReference type="InterPro" id="IPR023187">
    <property type="entry name" value="Tscrpt_reg_MarR-type_CS"/>
</dbReference>
<dbReference type="Pfam" id="PF12802">
    <property type="entry name" value="MarR_2"/>
    <property type="match status" value="1"/>
</dbReference>
<evidence type="ECO:0000313" key="7">
    <source>
        <dbReference type="Proteomes" id="UP001595420"/>
    </source>
</evidence>
<reference evidence="7" key="1">
    <citation type="journal article" date="2019" name="Int. J. Syst. Evol. Microbiol.">
        <title>The Global Catalogue of Microorganisms (GCM) 10K type strain sequencing project: providing services to taxonomists for standard genome sequencing and annotation.</title>
        <authorList>
            <consortium name="The Broad Institute Genomics Platform"/>
            <consortium name="The Broad Institute Genome Sequencing Center for Infectious Disease"/>
            <person name="Wu L."/>
            <person name="Ma J."/>
        </authorList>
    </citation>
    <scope>NUCLEOTIDE SEQUENCE [LARGE SCALE GENOMIC DNA]</scope>
    <source>
        <strain evidence="7">CGMCC 1.16855</strain>
    </source>
</reference>
<evidence type="ECO:0000256" key="2">
    <source>
        <dbReference type="ARBA" id="ARBA00023125"/>
    </source>
</evidence>